<gene>
    <name evidence="1" type="ORF">SDC9_199368</name>
</gene>
<comment type="caution">
    <text evidence="1">The sequence shown here is derived from an EMBL/GenBank/DDBJ whole genome shotgun (WGS) entry which is preliminary data.</text>
</comment>
<sequence length="50" mass="5286">MFSGGNDAEVRSYMDSLAATGMYKVSDDIMAKIKELFWAGSCDEAGTSAG</sequence>
<dbReference type="EMBL" id="VSSQ01117119">
    <property type="protein sequence ID" value="MPN51719.1"/>
    <property type="molecule type" value="Genomic_DNA"/>
</dbReference>
<reference evidence="1" key="1">
    <citation type="submission" date="2019-08" db="EMBL/GenBank/DDBJ databases">
        <authorList>
            <person name="Kucharzyk K."/>
            <person name="Murdoch R.W."/>
            <person name="Higgins S."/>
            <person name="Loffler F."/>
        </authorList>
    </citation>
    <scope>NUCLEOTIDE SEQUENCE</scope>
</reference>
<name>A0A645IML8_9ZZZZ</name>
<organism evidence="1">
    <name type="scientific">bioreactor metagenome</name>
    <dbReference type="NCBI Taxonomy" id="1076179"/>
    <lineage>
        <taxon>unclassified sequences</taxon>
        <taxon>metagenomes</taxon>
        <taxon>ecological metagenomes</taxon>
    </lineage>
</organism>
<evidence type="ECO:0000313" key="1">
    <source>
        <dbReference type="EMBL" id="MPN51719.1"/>
    </source>
</evidence>
<dbReference type="AlphaFoldDB" id="A0A645IML8"/>
<proteinExistence type="predicted"/>
<accession>A0A645IML8</accession>
<protein>
    <submittedName>
        <fullName evidence="1">Uncharacterized protein</fullName>
    </submittedName>
</protein>